<organism evidence="2 3">
    <name type="scientific">Castilleja foliolosa</name>
    <dbReference type="NCBI Taxonomy" id="1961234"/>
    <lineage>
        <taxon>Eukaryota</taxon>
        <taxon>Viridiplantae</taxon>
        <taxon>Streptophyta</taxon>
        <taxon>Embryophyta</taxon>
        <taxon>Tracheophyta</taxon>
        <taxon>Spermatophyta</taxon>
        <taxon>Magnoliopsida</taxon>
        <taxon>eudicotyledons</taxon>
        <taxon>Gunneridae</taxon>
        <taxon>Pentapetalae</taxon>
        <taxon>asterids</taxon>
        <taxon>lamiids</taxon>
        <taxon>Lamiales</taxon>
        <taxon>Orobanchaceae</taxon>
        <taxon>Pedicularideae</taxon>
        <taxon>Castillejinae</taxon>
        <taxon>Castilleja</taxon>
    </lineage>
</organism>
<gene>
    <name evidence="2" type="ORF">CASFOL_039099</name>
</gene>
<proteinExistence type="predicted"/>
<accession>A0ABD3BIY4</accession>
<dbReference type="AlphaFoldDB" id="A0ABD3BIY4"/>
<feature type="region of interest" description="Disordered" evidence="1">
    <location>
        <begin position="66"/>
        <end position="100"/>
    </location>
</feature>
<evidence type="ECO:0000256" key="1">
    <source>
        <dbReference type="SAM" id="MobiDB-lite"/>
    </source>
</evidence>
<reference evidence="3" key="1">
    <citation type="journal article" date="2024" name="IScience">
        <title>Strigolactones Initiate the Formation of Haustorium-like Structures in Castilleja.</title>
        <authorList>
            <person name="Buerger M."/>
            <person name="Peterson D."/>
            <person name="Chory J."/>
        </authorList>
    </citation>
    <scope>NUCLEOTIDE SEQUENCE [LARGE SCALE GENOMIC DNA]</scope>
</reference>
<feature type="compositionally biased region" description="Low complexity" evidence="1">
    <location>
        <begin position="68"/>
        <end position="79"/>
    </location>
</feature>
<keyword evidence="3" id="KW-1185">Reference proteome</keyword>
<protein>
    <submittedName>
        <fullName evidence="2">Uncharacterized protein</fullName>
    </submittedName>
</protein>
<evidence type="ECO:0000313" key="2">
    <source>
        <dbReference type="EMBL" id="KAL3616705.1"/>
    </source>
</evidence>
<comment type="caution">
    <text evidence="2">The sequence shown here is derived from an EMBL/GenBank/DDBJ whole genome shotgun (WGS) entry which is preliminary data.</text>
</comment>
<evidence type="ECO:0000313" key="3">
    <source>
        <dbReference type="Proteomes" id="UP001632038"/>
    </source>
</evidence>
<sequence>MKAVRALRTLTSINTAISSNTQNLLPKSAIFHRLYSSQPQHDDPLPTNPEEFAASDQDAVFDSSDFADLNLSNSNSGNGSTDGGTRGIGTEEEEKKKKVGERAKALLDAALDDDVNEEAED</sequence>
<name>A0ABD3BIY4_9LAMI</name>
<dbReference type="EMBL" id="JAVIJP010000087">
    <property type="protein sequence ID" value="KAL3616705.1"/>
    <property type="molecule type" value="Genomic_DNA"/>
</dbReference>
<dbReference type="Proteomes" id="UP001632038">
    <property type="component" value="Unassembled WGS sequence"/>
</dbReference>